<dbReference type="Proteomes" id="UP001732700">
    <property type="component" value="Chromosome 4A"/>
</dbReference>
<reference evidence="1" key="2">
    <citation type="submission" date="2025-09" db="UniProtKB">
        <authorList>
            <consortium name="EnsemblPlants"/>
        </authorList>
    </citation>
    <scope>IDENTIFICATION</scope>
</reference>
<organism evidence="1 2">
    <name type="scientific">Avena sativa</name>
    <name type="common">Oat</name>
    <dbReference type="NCBI Taxonomy" id="4498"/>
    <lineage>
        <taxon>Eukaryota</taxon>
        <taxon>Viridiplantae</taxon>
        <taxon>Streptophyta</taxon>
        <taxon>Embryophyta</taxon>
        <taxon>Tracheophyta</taxon>
        <taxon>Spermatophyta</taxon>
        <taxon>Magnoliopsida</taxon>
        <taxon>Liliopsida</taxon>
        <taxon>Poales</taxon>
        <taxon>Poaceae</taxon>
        <taxon>BOP clade</taxon>
        <taxon>Pooideae</taxon>
        <taxon>Poodae</taxon>
        <taxon>Poeae</taxon>
        <taxon>Poeae Chloroplast Group 1 (Aveneae type)</taxon>
        <taxon>Aveninae</taxon>
        <taxon>Avena</taxon>
    </lineage>
</organism>
<keyword evidence="2" id="KW-1185">Reference proteome</keyword>
<evidence type="ECO:0000313" key="1">
    <source>
        <dbReference type="EnsemblPlants" id="AVESA.00010b.r2.4AG0592410.1.CDS"/>
    </source>
</evidence>
<dbReference type="EnsemblPlants" id="AVESA.00010b.r2.4AG0592410.1">
    <property type="protein sequence ID" value="AVESA.00010b.r2.4AG0592410.1.CDS"/>
    <property type="gene ID" value="AVESA.00010b.r2.4AG0592410"/>
</dbReference>
<proteinExistence type="predicted"/>
<evidence type="ECO:0000313" key="2">
    <source>
        <dbReference type="Proteomes" id="UP001732700"/>
    </source>
</evidence>
<reference evidence="1" key="1">
    <citation type="submission" date="2021-05" db="EMBL/GenBank/DDBJ databases">
        <authorList>
            <person name="Scholz U."/>
            <person name="Mascher M."/>
            <person name="Fiebig A."/>
        </authorList>
    </citation>
    <scope>NUCLEOTIDE SEQUENCE [LARGE SCALE GENOMIC DNA]</scope>
</reference>
<name>A0ACD5WAE6_AVESA</name>
<sequence>MEASPSNSCSVKDMVNGSHNFVIQGYSLAKGMGAHCERDLHRAKIPMGDLLLPLREELRGQLRLPLHHARLNGTNACALSELTLQYHSNRGKHKAHSHVDRFLESEPYTLSMCARCPYSPATLKPSQPHRGGVRSARRLDP</sequence>
<protein>
    <submittedName>
        <fullName evidence="1">Uncharacterized protein</fullName>
    </submittedName>
</protein>
<accession>A0ACD5WAE6</accession>